<dbReference type="STRING" id="1035195.HMPREF9997_01217"/>
<dbReference type="AlphaFoldDB" id="L1MIG5"/>
<name>L1MIG5_9CORY</name>
<comment type="caution">
    <text evidence="1">The sequence shown here is derived from an EMBL/GenBank/DDBJ whole genome shotgun (WGS) entry which is preliminary data.</text>
</comment>
<accession>L1MIG5</accession>
<dbReference type="Proteomes" id="UP000010445">
    <property type="component" value="Unassembled WGS sequence"/>
</dbReference>
<dbReference type="HOGENOM" id="CLU_3134588_0_0_11"/>
<evidence type="ECO:0000313" key="1">
    <source>
        <dbReference type="EMBL" id="EKX90721.1"/>
    </source>
</evidence>
<protein>
    <submittedName>
        <fullName evidence="1">Uncharacterized protein</fullName>
    </submittedName>
</protein>
<gene>
    <name evidence="1" type="ORF">HMPREF9997_01217</name>
</gene>
<proteinExistence type="predicted"/>
<evidence type="ECO:0000313" key="2">
    <source>
        <dbReference type="Proteomes" id="UP000010445"/>
    </source>
</evidence>
<sequence>MGMSAKGTTDDHTLHVGYCLCRGPSIRTKTMARDCTNNVFEQQKQYKQR</sequence>
<keyword evidence="2" id="KW-1185">Reference proteome</keyword>
<organism evidence="1 2">
    <name type="scientific">Corynebacterium durum F0235</name>
    <dbReference type="NCBI Taxonomy" id="1035195"/>
    <lineage>
        <taxon>Bacteria</taxon>
        <taxon>Bacillati</taxon>
        <taxon>Actinomycetota</taxon>
        <taxon>Actinomycetes</taxon>
        <taxon>Mycobacteriales</taxon>
        <taxon>Corynebacteriaceae</taxon>
        <taxon>Corynebacterium</taxon>
    </lineage>
</organism>
<reference evidence="1 2" key="1">
    <citation type="submission" date="2012-05" db="EMBL/GenBank/DDBJ databases">
        <authorList>
            <person name="Weinstock G."/>
            <person name="Sodergren E."/>
            <person name="Lobos E.A."/>
            <person name="Fulton L."/>
            <person name="Fulton R."/>
            <person name="Courtney L."/>
            <person name="Fronick C."/>
            <person name="O'Laughlin M."/>
            <person name="Godfrey J."/>
            <person name="Wilson R.M."/>
            <person name="Miner T."/>
            <person name="Farmer C."/>
            <person name="Delehaunty K."/>
            <person name="Cordes M."/>
            <person name="Minx P."/>
            <person name="Tomlinson C."/>
            <person name="Chen J."/>
            <person name="Wollam A."/>
            <person name="Pepin K.H."/>
            <person name="Bhonagiri V."/>
            <person name="Zhang X."/>
            <person name="Suruliraj S."/>
            <person name="Warren W."/>
            <person name="Mitreva M."/>
            <person name="Mardis E.R."/>
            <person name="Wilson R.K."/>
        </authorList>
    </citation>
    <scope>NUCLEOTIDE SEQUENCE [LARGE SCALE GENOMIC DNA]</scope>
    <source>
        <strain evidence="1 2">F0235</strain>
    </source>
</reference>
<dbReference type="EMBL" id="AMEM01000017">
    <property type="protein sequence ID" value="EKX90721.1"/>
    <property type="molecule type" value="Genomic_DNA"/>
</dbReference>